<dbReference type="SUPFAM" id="SSF159894">
    <property type="entry name" value="YgaC/TfoX-N like"/>
    <property type="match status" value="1"/>
</dbReference>
<reference evidence="3" key="1">
    <citation type="submission" date="2016-10" db="EMBL/GenBank/DDBJ databases">
        <authorList>
            <person name="Varghese N."/>
            <person name="Submissions S."/>
        </authorList>
    </citation>
    <scope>NUCLEOTIDE SEQUENCE [LARGE SCALE GENOMIC DNA]</scope>
    <source>
        <strain evidence="3">DSM 17465</strain>
    </source>
</reference>
<evidence type="ECO:0000313" key="3">
    <source>
        <dbReference type="Proteomes" id="UP000183371"/>
    </source>
</evidence>
<gene>
    <name evidence="2" type="ORF">SAMN05444141_101227</name>
</gene>
<name>A0A1I6XJA4_9HYPH</name>
<dbReference type="Pfam" id="PF04993">
    <property type="entry name" value="TfoX_N"/>
    <property type="match status" value="1"/>
</dbReference>
<proteinExistence type="predicted"/>
<dbReference type="InterPro" id="IPR007076">
    <property type="entry name" value="TfoX_N"/>
</dbReference>
<sequence>MFGGHGYYANGKMFALVREKSLYLKAGSGNVADFLLTGQLPYIHQCFGEYFPTNFYSVPLNVVEDEAQLTKWIAKAIRQLEQAEKTAKASVTLDSRQKKTATIRSAVPNPLFF</sequence>
<organism evidence="2 3">
    <name type="scientific">Pseudovibrio denitrificans</name>
    <dbReference type="NCBI Taxonomy" id="258256"/>
    <lineage>
        <taxon>Bacteria</taxon>
        <taxon>Pseudomonadati</taxon>
        <taxon>Pseudomonadota</taxon>
        <taxon>Alphaproteobacteria</taxon>
        <taxon>Hyphomicrobiales</taxon>
        <taxon>Stappiaceae</taxon>
        <taxon>Pseudovibrio</taxon>
    </lineage>
</organism>
<evidence type="ECO:0000313" key="2">
    <source>
        <dbReference type="EMBL" id="SFT38157.1"/>
    </source>
</evidence>
<dbReference type="AlphaFoldDB" id="A0A1I6XJA4"/>
<protein>
    <submittedName>
        <fullName evidence="2">DNA transformation protein</fullName>
    </submittedName>
</protein>
<dbReference type="EMBL" id="FPBD01000001">
    <property type="protein sequence ID" value="SFT38157.1"/>
    <property type="molecule type" value="Genomic_DNA"/>
</dbReference>
<dbReference type="Proteomes" id="UP000183371">
    <property type="component" value="Unassembled WGS sequence"/>
</dbReference>
<keyword evidence="3" id="KW-1185">Reference proteome</keyword>
<feature type="domain" description="TfoX N-terminal" evidence="1">
    <location>
        <begin position="1"/>
        <end position="79"/>
    </location>
</feature>
<evidence type="ECO:0000259" key="1">
    <source>
        <dbReference type="Pfam" id="PF04993"/>
    </source>
</evidence>
<accession>A0A1I6XJA4</accession>
<dbReference type="Gene3D" id="3.30.1460.30">
    <property type="entry name" value="YgaC/TfoX-N like chaperone"/>
    <property type="match status" value="1"/>
</dbReference>